<dbReference type="AGR" id="WB:WBGene00013845"/>
<accession>A4F333</accession>
<dbReference type="OrthoDB" id="2095648at2759"/>
<dbReference type="PeptideAtlas" id="A4F333"/>
<dbReference type="InParanoid" id="A4F333"/>
<dbReference type="AlphaFoldDB" id="A4F333"/>
<dbReference type="PIR" id="T27602">
    <property type="entry name" value="T27602"/>
</dbReference>
<dbReference type="InterPro" id="IPR036047">
    <property type="entry name" value="F-box-like_dom_sf"/>
</dbReference>
<dbReference type="PaxDb" id="6239-ZC47.14"/>
<dbReference type="PANTHER" id="PTHR23015:SF4">
    <property type="entry name" value="DUF38 DOMAIN-CONTAINING PROTEIN-RELATED"/>
    <property type="match status" value="1"/>
</dbReference>
<dbReference type="EMBL" id="BX284603">
    <property type="protein sequence ID" value="CCD73940.1"/>
    <property type="molecule type" value="Genomic_DNA"/>
</dbReference>
<dbReference type="SMR" id="A4F333"/>
<evidence type="ECO:0007829" key="5">
    <source>
        <dbReference type="PeptideAtlas" id="A4F333"/>
    </source>
</evidence>
<evidence type="ECO:0000313" key="4">
    <source>
        <dbReference type="WormBase" id="ZC47.14"/>
    </source>
</evidence>
<dbReference type="FunCoup" id="A4F333">
    <property type="interactions" value="229"/>
</dbReference>
<evidence type="ECO:0000259" key="1">
    <source>
        <dbReference type="PROSITE" id="PS50181"/>
    </source>
</evidence>
<evidence type="ECO:0000313" key="2">
    <source>
        <dbReference type="EMBL" id="CCD73940.1"/>
    </source>
</evidence>
<dbReference type="WormBase" id="ZC47.14">
    <property type="protein sequence ID" value="CE15018"/>
    <property type="gene ID" value="WBGene00013845"/>
    <property type="gene designation" value="fbxa-37"/>
</dbReference>
<dbReference type="KEGG" id="cel:CELE_ZC47.14"/>
<dbReference type="PANTHER" id="PTHR23015">
    <property type="entry name" value="UNCHARACTERIZED C.ELEGANS PROTEIN"/>
    <property type="match status" value="1"/>
</dbReference>
<keyword evidence="5" id="KW-1267">Proteomics identification</keyword>
<dbReference type="SMART" id="SM00256">
    <property type="entry name" value="FBOX"/>
    <property type="match status" value="1"/>
</dbReference>
<dbReference type="PROSITE" id="PS50181">
    <property type="entry name" value="FBOX"/>
    <property type="match status" value="1"/>
</dbReference>
<dbReference type="CTD" id="175292"/>
<sequence length="302" mass="35426">MSAKQPTLLNLPIEIANQVLEKLHLLDMLTCRKVCRSLRTAVDKIETHSTHLTVQLRSNHVSICVDRIETNYYYDDDSSNCFNRKQKAVEGVDCMNAFFNDLKLFLKYALYLEVWSKDIYREHFVSSLVDILREEENNIHVETIELLQFYKCDAVLLILPLLNSQTLRSIKLRSTSLGDGFERIACLDQWKKAKKFSSDTWLDCSHIEHFFHFEEFSFRTEPFPIQNVIKVRDDLLQRCMFQNCTIVISKLNWKPVEFARIFQPDCAGGDTFTLHYSNDNSNFEIRFGVFDRVHGWLTIGRC</sequence>
<protein>
    <submittedName>
        <fullName evidence="2">F-box domain-containing protein</fullName>
    </submittedName>
</protein>
<dbReference type="Pfam" id="PF00646">
    <property type="entry name" value="F-box"/>
    <property type="match status" value="1"/>
</dbReference>
<reference evidence="2 3" key="1">
    <citation type="journal article" date="1998" name="Science">
        <title>Genome sequence of the nematode C. elegans: a platform for investigating biology.</title>
        <authorList>
            <consortium name="The C. elegans sequencing consortium"/>
            <person name="Sulson J.E."/>
            <person name="Waterston R."/>
        </authorList>
    </citation>
    <scope>NUCLEOTIDE SEQUENCE [LARGE SCALE GENOMIC DNA]</scope>
    <source>
        <strain evidence="2 3">Bristol N2</strain>
    </source>
</reference>
<keyword evidence="3" id="KW-1185">Reference proteome</keyword>
<dbReference type="InterPro" id="IPR002900">
    <property type="entry name" value="DUF38/FTH_CAE_spp"/>
</dbReference>
<feature type="domain" description="F-box" evidence="1">
    <location>
        <begin position="5"/>
        <end position="52"/>
    </location>
</feature>
<proteinExistence type="evidence at protein level"/>
<dbReference type="HOGENOM" id="CLU_030831_3_1_1"/>
<dbReference type="CDD" id="cd22150">
    <property type="entry name" value="F-box_CeFBXA-like"/>
    <property type="match status" value="1"/>
</dbReference>
<dbReference type="Proteomes" id="UP000001940">
    <property type="component" value="Chromosome III"/>
</dbReference>
<dbReference type="InterPro" id="IPR040161">
    <property type="entry name" value="FB224"/>
</dbReference>
<gene>
    <name evidence="2 4" type="primary">fbxa-37</name>
    <name evidence="2" type="ORF">CELE_ZC47.14</name>
    <name evidence="4" type="ORF">ZC47.14</name>
</gene>
<dbReference type="PhylomeDB" id="A4F333"/>
<dbReference type="UCSC" id="ZC47.14">
    <property type="organism name" value="c. elegans"/>
</dbReference>
<dbReference type="RefSeq" id="NP_497370.1">
    <property type="nucleotide sequence ID" value="NM_064969.3"/>
</dbReference>
<dbReference type="InterPro" id="IPR001810">
    <property type="entry name" value="F-box_dom"/>
</dbReference>
<dbReference type="GeneID" id="175292"/>
<name>A4F333_CAEEL</name>
<dbReference type="Bgee" id="WBGene00013845">
    <property type="expression patterns" value="Expressed in pharyngeal muscle cell (C elegans) and 3 other cell types or tissues"/>
</dbReference>
<evidence type="ECO:0000313" key="3">
    <source>
        <dbReference type="Proteomes" id="UP000001940"/>
    </source>
</evidence>
<dbReference type="SUPFAM" id="SSF81383">
    <property type="entry name" value="F-box domain"/>
    <property type="match status" value="1"/>
</dbReference>
<organism evidence="2 3">
    <name type="scientific">Caenorhabditis elegans</name>
    <dbReference type="NCBI Taxonomy" id="6239"/>
    <lineage>
        <taxon>Eukaryota</taxon>
        <taxon>Metazoa</taxon>
        <taxon>Ecdysozoa</taxon>
        <taxon>Nematoda</taxon>
        <taxon>Chromadorea</taxon>
        <taxon>Rhabditida</taxon>
        <taxon>Rhabditina</taxon>
        <taxon>Rhabditomorpha</taxon>
        <taxon>Rhabditoidea</taxon>
        <taxon>Rhabditidae</taxon>
        <taxon>Peloderinae</taxon>
        <taxon>Caenorhabditis</taxon>
    </lineage>
</organism>
<dbReference type="Pfam" id="PF01827">
    <property type="entry name" value="FTH"/>
    <property type="match status" value="1"/>
</dbReference>